<evidence type="ECO:0000259" key="1">
    <source>
        <dbReference type="Pfam" id="PF07238"/>
    </source>
</evidence>
<dbReference type="Proteomes" id="UP000427769">
    <property type="component" value="Chromosome"/>
</dbReference>
<dbReference type="Pfam" id="PF07238">
    <property type="entry name" value="PilZ"/>
    <property type="match status" value="1"/>
</dbReference>
<dbReference type="AlphaFoldDB" id="A0A5K7ZGG0"/>
<keyword evidence="3" id="KW-1185">Reference proteome</keyword>
<dbReference type="SUPFAM" id="SSF141371">
    <property type="entry name" value="PilZ domain-like"/>
    <property type="match status" value="1"/>
</dbReference>
<evidence type="ECO:0000313" key="2">
    <source>
        <dbReference type="EMBL" id="BBO77424.1"/>
    </source>
</evidence>
<reference evidence="2 3" key="1">
    <citation type="submission" date="2019-11" db="EMBL/GenBank/DDBJ databases">
        <title>Comparative genomics of hydrocarbon-degrading Desulfosarcina strains.</title>
        <authorList>
            <person name="Watanabe M."/>
            <person name="Kojima H."/>
            <person name="Fukui M."/>
        </authorList>
    </citation>
    <scope>NUCLEOTIDE SEQUENCE [LARGE SCALE GENOMIC DNA]</scope>
    <source>
        <strain evidence="2 3">PP31</strain>
    </source>
</reference>
<dbReference type="EMBL" id="AP021875">
    <property type="protein sequence ID" value="BBO77424.1"/>
    <property type="molecule type" value="Genomic_DNA"/>
</dbReference>
<organism evidence="2 3">
    <name type="scientific">Desulfosarcina widdelii</name>
    <dbReference type="NCBI Taxonomy" id="947919"/>
    <lineage>
        <taxon>Bacteria</taxon>
        <taxon>Pseudomonadati</taxon>
        <taxon>Thermodesulfobacteriota</taxon>
        <taxon>Desulfobacteria</taxon>
        <taxon>Desulfobacterales</taxon>
        <taxon>Desulfosarcinaceae</taxon>
        <taxon>Desulfosarcina</taxon>
    </lineage>
</organism>
<dbReference type="InterPro" id="IPR009875">
    <property type="entry name" value="PilZ_domain"/>
</dbReference>
<proteinExistence type="predicted"/>
<gene>
    <name evidence="2" type="ORF">DSCW_48410</name>
</gene>
<protein>
    <recommendedName>
        <fullName evidence="1">PilZ domain-containing protein</fullName>
    </recommendedName>
</protein>
<accession>A0A5K7ZGG0</accession>
<dbReference type="Gene3D" id="2.40.10.220">
    <property type="entry name" value="predicted glycosyltransferase like domains"/>
    <property type="match status" value="1"/>
</dbReference>
<name>A0A5K7ZGG0_9BACT</name>
<dbReference type="KEGG" id="dwd:DSCW_48410"/>
<dbReference type="GO" id="GO:0035438">
    <property type="term" value="F:cyclic-di-GMP binding"/>
    <property type="evidence" value="ECO:0007669"/>
    <property type="project" value="InterPro"/>
</dbReference>
<dbReference type="RefSeq" id="WP_155306171.1">
    <property type="nucleotide sequence ID" value="NZ_AP021875.1"/>
</dbReference>
<sequence>MTARKLNTGSDKISQAKRVTHAVAPGNISPSSKKNRLRKSVMQDPHRYSRRTCFLVADYVIENRVYRDFVCNLSLSGALINTRNRFPVGQKLVFVLTLFGGGIFKTTASIARAAAIGVAIKFDLPLADGHKEALFHQLLEGKICNTEACNA</sequence>
<evidence type="ECO:0000313" key="3">
    <source>
        <dbReference type="Proteomes" id="UP000427769"/>
    </source>
</evidence>
<feature type="domain" description="PilZ" evidence="1">
    <location>
        <begin position="48"/>
        <end position="137"/>
    </location>
</feature>